<keyword evidence="2" id="KW-1185">Reference proteome</keyword>
<accession>F8QDJ7</accession>
<dbReference type="STRING" id="936435.F8QDJ7"/>
<organism evidence="2">
    <name type="scientific">Serpula lacrymans var. lacrymans (strain S7.3)</name>
    <name type="common">Dry rot fungus</name>
    <dbReference type="NCBI Taxonomy" id="936435"/>
    <lineage>
        <taxon>Eukaryota</taxon>
        <taxon>Fungi</taxon>
        <taxon>Dikarya</taxon>
        <taxon>Basidiomycota</taxon>
        <taxon>Agaricomycotina</taxon>
        <taxon>Agaricomycetes</taxon>
        <taxon>Agaricomycetidae</taxon>
        <taxon>Boletales</taxon>
        <taxon>Coniophorineae</taxon>
        <taxon>Serpulaceae</taxon>
        <taxon>Serpula</taxon>
    </lineage>
</organism>
<dbReference type="OrthoDB" id="3253416at2759"/>
<gene>
    <name evidence="1" type="ORF">SERLA73DRAFT_156231</name>
</gene>
<evidence type="ECO:0000313" key="1">
    <source>
        <dbReference type="EMBL" id="EGN93668.1"/>
    </source>
</evidence>
<protein>
    <submittedName>
        <fullName evidence="1">Uncharacterized protein</fullName>
    </submittedName>
</protein>
<reference evidence="2" key="1">
    <citation type="journal article" date="2011" name="Science">
        <title>The plant cell wall-decomposing machinery underlies the functional diversity of forest fungi.</title>
        <authorList>
            <person name="Eastwood D.C."/>
            <person name="Floudas D."/>
            <person name="Binder M."/>
            <person name="Majcherczyk A."/>
            <person name="Schneider P."/>
            <person name="Aerts A."/>
            <person name="Asiegbu F.O."/>
            <person name="Baker S.E."/>
            <person name="Barry K."/>
            <person name="Bendiksby M."/>
            <person name="Blumentritt M."/>
            <person name="Coutinho P.M."/>
            <person name="Cullen D."/>
            <person name="de Vries R.P."/>
            <person name="Gathman A."/>
            <person name="Goodell B."/>
            <person name="Henrissat B."/>
            <person name="Ihrmark K."/>
            <person name="Kauserud H."/>
            <person name="Kohler A."/>
            <person name="LaButti K."/>
            <person name="Lapidus A."/>
            <person name="Lavin J.L."/>
            <person name="Lee Y.-H."/>
            <person name="Lindquist E."/>
            <person name="Lilly W."/>
            <person name="Lucas S."/>
            <person name="Morin E."/>
            <person name="Murat C."/>
            <person name="Oguiza J.A."/>
            <person name="Park J."/>
            <person name="Pisabarro A.G."/>
            <person name="Riley R."/>
            <person name="Rosling A."/>
            <person name="Salamov A."/>
            <person name="Schmidt O."/>
            <person name="Schmutz J."/>
            <person name="Skrede I."/>
            <person name="Stenlid J."/>
            <person name="Wiebenga A."/>
            <person name="Xie X."/>
            <person name="Kuees U."/>
            <person name="Hibbett D.S."/>
            <person name="Hoffmeister D."/>
            <person name="Hoegberg N."/>
            <person name="Martin F."/>
            <person name="Grigoriev I.V."/>
            <person name="Watkinson S.C."/>
        </authorList>
    </citation>
    <scope>NUCLEOTIDE SEQUENCE [LARGE SCALE GENOMIC DNA]</scope>
    <source>
        <strain evidence="2">strain S7.3</strain>
    </source>
</reference>
<dbReference type="AlphaFoldDB" id="F8QDJ7"/>
<dbReference type="EMBL" id="GL945491">
    <property type="protein sequence ID" value="EGN93668.1"/>
    <property type="molecule type" value="Genomic_DNA"/>
</dbReference>
<sequence length="232" mass="26966">MVNGNQMDLLLHQAQICKPYLYYYMLHIMYLEMTLTQPKCIRPKLTVAQKTKRRQQFESLTHDICAAQENHKQNVANISKKYGCSLKWAKNQLFFFELFATKKMLGCSIGEQICLLDFIRIRKDDLLKVYQQLLLADRQQLELKAVKARQKKLTIIRANPKALLHNVNATFIAMDQEWTALCTQTGMEGFYVAVWGGVEDYVEPKLLEAVADNVIGPSPYDQLYCMRELYLK</sequence>
<evidence type="ECO:0000313" key="2">
    <source>
        <dbReference type="Proteomes" id="UP000008063"/>
    </source>
</evidence>
<name>F8QDJ7_SERL3</name>
<proteinExistence type="predicted"/>
<dbReference type="HOGENOM" id="CLU_1195493_0_0_1"/>
<dbReference type="InParanoid" id="F8QDJ7"/>
<dbReference type="Proteomes" id="UP000008063">
    <property type="component" value="Unassembled WGS sequence"/>
</dbReference>